<gene>
    <name evidence="2" type="ORF">QIT00_38590</name>
</gene>
<evidence type="ECO:0000256" key="1">
    <source>
        <dbReference type="SAM" id="SignalP"/>
    </source>
</evidence>
<dbReference type="Proteomes" id="UP001237105">
    <property type="component" value="Unassembled WGS sequence"/>
</dbReference>
<sequence>MAITPARKLLMGSAAAALVAGLGTTALAAPQAAAPAAPRAAAEMPVAIEDFNYPGANKLLAERGITLKRGDGHITLTSLTDVSE</sequence>
<name>A0ABT6T8Y9_9ACTN</name>
<keyword evidence="3" id="KW-1185">Reference proteome</keyword>
<reference evidence="2 3" key="1">
    <citation type="submission" date="2023-05" db="EMBL/GenBank/DDBJ databases">
        <title>Draft genome sequence of Streptomyces sp. B-S-A12 isolated from a cave soil in Thailand.</title>
        <authorList>
            <person name="Chamroensaksri N."/>
            <person name="Muangham S."/>
        </authorList>
    </citation>
    <scope>NUCLEOTIDE SEQUENCE [LARGE SCALE GENOMIC DNA]</scope>
    <source>
        <strain evidence="2 3">B-S-A12</strain>
    </source>
</reference>
<proteinExistence type="predicted"/>
<dbReference type="EMBL" id="JASCIS010000100">
    <property type="protein sequence ID" value="MDI3424356.1"/>
    <property type="molecule type" value="Genomic_DNA"/>
</dbReference>
<accession>A0ABT6T8Y9</accession>
<dbReference type="RefSeq" id="WP_282540174.1">
    <property type="nucleotide sequence ID" value="NZ_JASCIS010000100.1"/>
</dbReference>
<dbReference type="InterPro" id="IPR006311">
    <property type="entry name" value="TAT_signal"/>
</dbReference>
<feature type="chain" id="PRO_5047020343" evidence="1">
    <location>
        <begin position="29"/>
        <end position="84"/>
    </location>
</feature>
<dbReference type="PROSITE" id="PS51318">
    <property type="entry name" value="TAT"/>
    <property type="match status" value="1"/>
</dbReference>
<evidence type="ECO:0000313" key="2">
    <source>
        <dbReference type="EMBL" id="MDI3424356.1"/>
    </source>
</evidence>
<feature type="signal peptide" evidence="1">
    <location>
        <begin position="1"/>
        <end position="28"/>
    </location>
</feature>
<protein>
    <submittedName>
        <fullName evidence="2">Uncharacterized protein</fullName>
    </submittedName>
</protein>
<comment type="caution">
    <text evidence="2">The sequence shown here is derived from an EMBL/GenBank/DDBJ whole genome shotgun (WGS) entry which is preliminary data.</text>
</comment>
<evidence type="ECO:0000313" key="3">
    <source>
        <dbReference type="Proteomes" id="UP001237105"/>
    </source>
</evidence>
<organism evidence="2 3">
    <name type="scientific">Streptomyces luteolus</name>
    <dbReference type="NCBI Taxonomy" id="3043615"/>
    <lineage>
        <taxon>Bacteria</taxon>
        <taxon>Bacillati</taxon>
        <taxon>Actinomycetota</taxon>
        <taxon>Actinomycetes</taxon>
        <taxon>Kitasatosporales</taxon>
        <taxon>Streptomycetaceae</taxon>
        <taxon>Streptomyces</taxon>
    </lineage>
</organism>
<keyword evidence="1" id="KW-0732">Signal</keyword>